<organism evidence="2 3">
    <name type="scientific">Psilocybe cyanescens</name>
    <dbReference type="NCBI Taxonomy" id="93625"/>
    <lineage>
        <taxon>Eukaryota</taxon>
        <taxon>Fungi</taxon>
        <taxon>Dikarya</taxon>
        <taxon>Basidiomycota</taxon>
        <taxon>Agaricomycotina</taxon>
        <taxon>Agaricomycetes</taxon>
        <taxon>Agaricomycetidae</taxon>
        <taxon>Agaricales</taxon>
        <taxon>Agaricineae</taxon>
        <taxon>Strophariaceae</taxon>
        <taxon>Psilocybe</taxon>
    </lineage>
</organism>
<proteinExistence type="predicted"/>
<evidence type="ECO:0000313" key="3">
    <source>
        <dbReference type="Proteomes" id="UP000283269"/>
    </source>
</evidence>
<dbReference type="InParanoid" id="A0A409X109"/>
<gene>
    <name evidence="2" type="ORF">CVT25_013050</name>
</gene>
<feature type="region of interest" description="Disordered" evidence="1">
    <location>
        <begin position="1"/>
        <end position="28"/>
    </location>
</feature>
<dbReference type="EMBL" id="NHYD01002881">
    <property type="protein sequence ID" value="PPQ84389.1"/>
    <property type="molecule type" value="Genomic_DNA"/>
</dbReference>
<accession>A0A409X109</accession>
<keyword evidence="3" id="KW-1185">Reference proteome</keyword>
<dbReference type="AlphaFoldDB" id="A0A409X109"/>
<evidence type="ECO:0000256" key="1">
    <source>
        <dbReference type="SAM" id="MobiDB-lite"/>
    </source>
</evidence>
<dbReference type="Proteomes" id="UP000283269">
    <property type="component" value="Unassembled WGS sequence"/>
</dbReference>
<name>A0A409X109_PSICY</name>
<comment type="caution">
    <text evidence="2">The sequence shown here is derived from an EMBL/GenBank/DDBJ whole genome shotgun (WGS) entry which is preliminary data.</text>
</comment>
<reference evidence="2 3" key="1">
    <citation type="journal article" date="2018" name="Evol. Lett.">
        <title>Horizontal gene cluster transfer increased hallucinogenic mushroom diversity.</title>
        <authorList>
            <person name="Reynolds H.T."/>
            <person name="Vijayakumar V."/>
            <person name="Gluck-Thaler E."/>
            <person name="Korotkin H.B."/>
            <person name="Matheny P.B."/>
            <person name="Slot J.C."/>
        </authorList>
    </citation>
    <scope>NUCLEOTIDE SEQUENCE [LARGE SCALE GENOMIC DNA]</scope>
    <source>
        <strain evidence="2 3">2631</strain>
    </source>
</reference>
<protein>
    <submittedName>
        <fullName evidence="2">Uncharacterized protein</fullName>
    </submittedName>
</protein>
<sequence>MTTIANRPSTPYPKPGSSKKKSHSYGMPGGQLVDCVETRVKARLVTDANSGAASTSMIRKFRAIPPVCVVYGDGAARCQEWCAAEQAQG</sequence>
<evidence type="ECO:0000313" key="2">
    <source>
        <dbReference type="EMBL" id="PPQ84389.1"/>
    </source>
</evidence>